<reference evidence="3 4" key="1">
    <citation type="submission" date="2019-11" db="EMBL/GenBank/DDBJ databases">
        <title>Gracilibacillus salitolerans sp. nov., a moderate halophile isolated from a saline soil in northwest China.</title>
        <authorList>
            <person name="Gan L."/>
        </authorList>
    </citation>
    <scope>NUCLEOTIDE SEQUENCE [LARGE SCALE GENOMIC DNA]</scope>
    <source>
        <strain evidence="3 4">SCU50</strain>
    </source>
</reference>
<dbReference type="EMBL" id="CP045915">
    <property type="protein sequence ID" value="QGH36305.1"/>
    <property type="molecule type" value="Genomic_DNA"/>
</dbReference>
<dbReference type="PANTHER" id="PTHR34408:SF1">
    <property type="entry name" value="GLYCOSYL HYDROLASE FAMILY 19 DOMAIN-CONTAINING PROTEIN HI_1415"/>
    <property type="match status" value="1"/>
</dbReference>
<dbReference type="InterPro" id="IPR036028">
    <property type="entry name" value="SH3-like_dom_sf"/>
</dbReference>
<dbReference type="PANTHER" id="PTHR34408">
    <property type="entry name" value="FAMILY PROTEIN, PUTATIVE-RELATED"/>
    <property type="match status" value="1"/>
</dbReference>
<sequence length="1034" mass="115092">MNTRKILTMLIVVLFAMLLSVTSISANEVTYKEGDSDEQIIEMKEKLNAIGFSGIQETSYFGSYTAKKVKEFQNYYGLDATGKANSSTLNKINEVYNSPYQEGKSHNNLSDIKRKLNTMGYGTIKVTNYFGSFTTKKVKEFQSDHGLVVNGIIDEVTLAKINSQSSPPYRQGDRHTAIADFKRDLNRIGFNGIKVTTYFGSYTTTKVKEFQQYYGLKADGIVGESTLDKMEEILNSPYQEGKSHNNLSDIKKKLNALGYGKIIVTDYFGSFTTKKVKEFQRDHGLAVNGLIDEVTLTEINSQASPPYQQGDRHTTIADFKRDLNRIGFNGILVTTYFGSYTTTKVKEFQQYYGLKADGVVGESTLDKMDEVVNSPYREGKSHNNLSDIKKKLNALGYGKIIVTDYFGSFTTKKVKEFQRDHGLVVNGIIDEVTLAEINSQASPPYREGDRHTVIADFKRDLNKVGFGQIMVTTYFGSFTTKKVKEFQQYYGLKTDGVVGQSTLDKIKEVANSPYQEGKSHSNLSNIKENLNHIGYGTIQVTNYFGSFTTKKVKAFQRDHGLVVNGIIDEVTLAKINSQASPPYREGDRHPDIALMKRNLNLLGFDGILESDYFGSFTKKRLIEFQKKYGLTANGVADQTTLNKLNDLVQSLVTYTNYDKTFSSFVDSLMTKTPKANGTGTVAAGRNLVEYYANPSNFPSDTNAYLQFLLLSQSANINVKEINEKVLQGKGTLAGTAEAFAEAGRRYNLNEVYLIAHSLHETGNGSSTLAQGQKYNGETVYNMFGTAAYDGSANSSGAKYAYEQGWFSPKEAIIGGAKFIAERFVKNGQDTLYKMKWNPGSTGPGHYATHVSWAIHQTSRMANILNSISTFNYVYEVPQFRDQPGYSGANPPHNLIEYPSGIKGTTTDRVNFRAQPNTNNGTKVYETLDNNQTIDIIGKDGYGWYRAKVNGRSGWVHGDYVTVKNLIEVTASGLNVRTSPNGSLVGQVNRGQHLVGILDSNARLITDNEWYHIKYNGANRWVSSGSSGQYLKIIK</sequence>
<organism evidence="3 4">
    <name type="scientific">Gracilibacillus salitolerans</name>
    <dbReference type="NCBI Taxonomy" id="2663022"/>
    <lineage>
        <taxon>Bacteria</taxon>
        <taxon>Bacillati</taxon>
        <taxon>Bacillota</taxon>
        <taxon>Bacilli</taxon>
        <taxon>Bacillales</taxon>
        <taxon>Bacillaceae</taxon>
        <taxon>Gracilibacillus</taxon>
    </lineage>
</organism>
<dbReference type="InterPro" id="IPR003646">
    <property type="entry name" value="SH3-like_bac-type"/>
</dbReference>
<dbReference type="SUPFAM" id="SSF47090">
    <property type="entry name" value="PGBD-like"/>
    <property type="match status" value="9"/>
</dbReference>
<protein>
    <submittedName>
        <fullName evidence="3">SH3 domain-containing protein</fullName>
    </submittedName>
</protein>
<dbReference type="Pfam" id="PF01471">
    <property type="entry name" value="PG_binding_1"/>
    <property type="match status" value="9"/>
</dbReference>
<accession>A0A5Q2TNK8</accession>
<dbReference type="Gene3D" id="2.30.30.40">
    <property type="entry name" value="SH3 Domains"/>
    <property type="match status" value="2"/>
</dbReference>
<evidence type="ECO:0000259" key="2">
    <source>
        <dbReference type="PROSITE" id="PS51781"/>
    </source>
</evidence>
<keyword evidence="1" id="KW-0732">Signal</keyword>
<dbReference type="InterPro" id="IPR002477">
    <property type="entry name" value="Peptidoglycan-bd-like"/>
</dbReference>
<dbReference type="GO" id="GO:0004040">
    <property type="term" value="F:amidase activity"/>
    <property type="evidence" value="ECO:0007669"/>
    <property type="project" value="InterPro"/>
</dbReference>
<keyword evidence="4" id="KW-1185">Reference proteome</keyword>
<dbReference type="KEGG" id="grc:GI584_20655"/>
<evidence type="ECO:0000313" key="4">
    <source>
        <dbReference type="Proteomes" id="UP000339690"/>
    </source>
</evidence>
<dbReference type="InterPro" id="IPR036365">
    <property type="entry name" value="PGBD-like_sf"/>
</dbReference>
<dbReference type="Pfam" id="PF08239">
    <property type="entry name" value="SH3_3"/>
    <property type="match status" value="1"/>
</dbReference>
<dbReference type="PROSITE" id="PS51781">
    <property type="entry name" value="SH3B"/>
    <property type="match status" value="1"/>
</dbReference>
<evidence type="ECO:0000256" key="1">
    <source>
        <dbReference type="SAM" id="SignalP"/>
    </source>
</evidence>
<dbReference type="AlphaFoldDB" id="A0A5Q2TNK8"/>
<dbReference type="InterPro" id="IPR002901">
    <property type="entry name" value="MGlyc_endo_b_GlcNAc-like_dom"/>
</dbReference>
<gene>
    <name evidence="3" type="ORF">GI584_20655</name>
</gene>
<dbReference type="InterPro" id="IPR052354">
    <property type="entry name" value="Cell_Wall_Dynamics_Protein"/>
</dbReference>
<feature type="chain" id="PRO_5038951683" evidence="1">
    <location>
        <begin position="26"/>
        <end position="1034"/>
    </location>
</feature>
<proteinExistence type="predicted"/>
<dbReference type="SMART" id="SM00287">
    <property type="entry name" value="SH3b"/>
    <property type="match status" value="2"/>
</dbReference>
<name>A0A5Q2TNK8_9BACI</name>
<dbReference type="Proteomes" id="UP000339690">
    <property type="component" value="Chromosome"/>
</dbReference>
<dbReference type="SUPFAM" id="SSF50044">
    <property type="entry name" value="SH3-domain"/>
    <property type="match status" value="1"/>
</dbReference>
<evidence type="ECO:0000313" key="3">
    <source>
        <dbReference type="EMBL" id="QGH36305.1"/>
    </source>
</evidence>
<dbReference type="Gene3D" id="1.10.101.10">
    <property type="entry name" value="PGBD-like superfamily/PGBD"/>
    <property type="match status" value="9"/>
</dbReference>
<feature type="signal peptide" evidence="1">
    <location>
        <begin position="1"/>
        <end position="25"/>
    </location>
</feature>
<dbReference type="InterPro" id="IPR036366">
    <property type="entry name" value="PGBDSf"/>
</dbReference>
<feature type="domain" description="SH3b" evidence="2">
    <location>
        <begin position="897"/>
        <end position="964"/>
    </location>
</feature>
<dbReference type="SMART" id="SM00047">
    <property type="entry name" value="LYZ2"/>
    <property type="match status" value="1"/>
</dbReference>
<dbReference type="Pfam" id="PF01832">
    <property type="entry name" value="Glucosaminidase"/>
    <property type="match status" value="1"/>
</dbReference>